<protein>
    <submittedName>
        <fullName evidence="1">Uncharacterized protein MANES_11G107800</fullName>
    </submittedName>
</protein>
<organism evidence="1">
    <name type="scientific">Rhizophora mucronata</name>
    <name type="common">Asiatic mangrove</name>
    <dbReference type="NCBI Taxonomy" id="61149"/>
    <lineage>
        <taxon>Eukaryota</taxon>
        <taxon>Viridiplantae</taxon>
        <taxon>Streptophyta</taxon>
        <taxon>Embryophyta</taxon>
        <taxon>Tracheophyta</taxon>
        <taxon>Spermatophyta</taxon>
        <taxon>Magnoliopsida</taxon>
        <taxon>eudicotyledons</taxon>
        <taxon>Gunneridae</taxon>
        <taxon>Pentapetalae</taxon>
        <taxon>rosids</taxon>
        <taxon>fabids</taxon>
        <taxon>Malpighiales</taxon>
        <taxon>Rhizophoraceae</taxon>
        <taxon>Rhizophora</taxon>
    </lineage>
</organism>
<sequence length="45" mass="5482">MTKLFKCFFQSSIRCRPRKATNKTTVLHVLWHILQILTKKREMTF</sequence>
<accession>A0A2P2KSK2</accession>
<reference evidence="1" key="1">
    <citation type="submission" date="2018-02" db="EMBL/GenBank/DDBJ databases">
        <title>Rhizophora mucronata_Transcriptome.</title>
        <authorList>
            <person name="Meera S.P."/>
            <person name="Sreeshan A."/>
            <person name="Augustine A."/>
        </authorList>
    </citation>
    <scope>NUCLEOTIDE SEQUENCE</scope>
    <source>
        <tissue evidence="1">Leaf</tissue>
    </source>
</reference>
<evidence type="ECO:0000313" key="1">
    <source>
        <dbReference type="EMBL" id="MBX08682.1"/>
    </source>
</evidence>
<dbReference type="EMBL" id="GGEC01028198">
    <property type="protein sequence ID" value="MBX08682.1"/>
    <property type="molecule type" value="Transcribed_RNA"/>
</dbReference>
<dbReference type="AlphaFoldDB" id="A0A2P2KSK2"/>
<proteinExistence type="predicted"/>
<name>A0A2P2KSK2_RHIMU</name>